<evidence type="ECO:0000256" key="2">
    <source>
        <dbReference type="SAM" id="SignalP"/>
    </source>
</evidence>
<name>A0ABU0UXY6_ACIBI</name>
<dbReference type="RefSeq" id="WP_307003862.1">
    <property type="nucleotide sequence ID" value="NZ_JAUTBK010000002.1"/>
</dbReference>
<dbReference type="PROSITE" id="PS51257">
    <property type="entry name" value="PROKAR_LIPOPROTEIN"/>
    <property type="match status" value="1"/>
</dbReference>
<accession>A0ABU0UXY6</accession>
<protein>
    <submittedName>
        <fullName evidence="3">Nucleic acid-binding Zn-ribbon protein</fullName>
    </submittedName>
</protein>
<evidence type="ECO:0000313" key="3">
    <source>
        <dbReference type="EMBL" id="MDQ1209412.1"/>
    </source>
</evidence>
<dbReference type="EMBL" id="JAUTBK010000002">
    <property type="protein sequence ID" value="MDQ1209412.1"/>
    <property type="molecule type" value="Genomic_DNA"/>
</dbReference>
<feature type="compositionally biased region" description="Basic and acidic residues" evidence="1">
    <location>
        <begin position="32"/>
        <end position="44"/>
    </location>
</feature>
<feature type="signal peptide" evidence="2">
    <location>
        <begin position="1"/>
        <end position="27"/>
    </location>
</feature>
<organism evidence="3 4">
    <name type="scientific">Acinetobacter baylyi</name>
    <dbReference type="NCBI Taxonomy" id="202950"/>
    <lineage>
        <taxon>Bacteria</taxon>
        <taxon>Pseudomonadati</taxon>
        <taxon>Pseudomonadota</taxon>
        <taxon>Gammaproteobacteria</taxon>
        <taxon>Moraxellales</taxon>
        <taxon>Moraxellaceae</taxon>
        <taxon>Acinetobacter</taxon>
    </lineage>
</organism>
<comment type="caution">
    <text evidence="3">The sequence shown here is derived from an EMBL/GenBank/DDBJ whole genome shotgun (WGS) entry which is preliminary data.</text>
</comment>
<feature type="chain" id="PRO_5046038848" evidence="2">
    <location>
        <begin position="28"/>
        <end position="195"/>
    </location>
</feature>
<proteinExistence type="predicted"/>
<reference evidence="3 4" key="1">
    <citation type="submission" date="2023-07" db="EMBL/GenBank/DDBJ databases">
        <title>Functional and genomic diversity of the sorghum phyllosphere microbiome.</title>
        <authorList>
            <person name="Shade A."/>
        </authorList>
    </citation>
    <scope>NUCLEOTIDE SEQUENCE [LARGE SCALE GENOMIC DNA]</scope>
    <source>
        <strain evidence="3 4">SORGH_AS_0887</strain>
    </source>
</reference>
<keyword evidence="2" id="KW-0732">Signal</keyword>
<evidence type="ECO:0000256" key="1">
    <source>
        <dbReference type="SAM" id="MobiDB-lite"/>
    </source>
</evidence>
<keyword evidence="4" id="KW-1185">Reference proteome</keyword>
<gene>
    <name evidence="3" type="ORF">QE380_002335</name>
</gene>
<sequence>MLPFISRTGLILLLYSSAIFLAGCEQASDLDSSEKNQTEVREQSDDVLASASSAESKTSQSNWFYVIRDIADLQLKVGEDIQKLQQTQTQLENALAQRDTDTLQQTVETFKTQLTTFNNGLHELKLKSPEIENLRQKLIATNQQILDSDVLQHQLNLKKEDIVALQKQLSNLHADILKLAAMLLNPSSEKSSTSS</sequence>
<feature type="region of interest" description="Disordered" evidence="1">
    <location>
        <begin position="31"/>
        <end position="53"/>
    </location>
</feature>
<dbReference type="Proteomes" id="UP001233360">
    <property type="component" value="Unassembled WGS sequence"/>
</dbReference>
<evidence type="ECO:0000313" key="4">
    <source>
        <dbReference type="Proteomes" id="UP001233360"/>
    </source>
</evidence>